<reference evidence="2 3" key="1">
    <citation type="submission" date="2018-11" db="EMBL/GenBank/DDBJ databases">
        <title>Genome assembly of Steccherinum ochraceum LE-BIN_3174, the white-rot fungus of the Steccherinaceae family (The Residual Polyporoid clade, Polyporales, Basidiomycota).</title>
        <authorList>
            <person name="Fedorova T.V."/>
            <person name="Glazunova O.A."/>
            <person name="Landesman E.O."/>
            <person name="Moiseenko K.V."/>
            <person name="Psurtseva N.V."/>
            <person name="Savinova O.S."/>
            <person name="Shakhova N.V."/>
            <person name="Tyazhelova T.V."/>
            <person name="Vasina D.V."/>
        </authorList>
    </citation>
    <scope>NUCLEOTIDE SEQUENCE [LARGE SCALE GENOMIC DNA]</scope>
    <source>
        <strain evidence="2 3">LE-BIN_3174</strain>
    </source>
</reference>
<evidence type="ECO:0000313" key="3">
    <source>
        <dbReference type="Proteomes" id="UP000292702"/>
    </source>
</evidence>
<evidence type="ECO:0000256" key="1">
    <source>
        <dbReference type="ARBA" id="ARBA00038069"/>
    </source>
</evidence>
<dbReference type="OrthoDB" id="5518345at2759"/>
<comment type="similarity">
    <text evidence="1">Belongs to the protease inhibitor I9 family.</text>
</comment>
<organism evidence="2 3">
    <name type="scientific">Steccherinum ochraceum</name>
    <dbReference type="NCBI Taxonomy" id="92696"/>
    <lineage>
        <taxon>Eukaryota</taxon>
        <taxon>Fungi</taxon>
        <taxon>Dikarya</taxon>
        <taxon>Basidiomycota</taxon>
        <taxon>Agaricomycotina</taxon>
        <taxon>Agaricomycetes</taxon>
        <taxon>Polyporales</taxon>
        <taxon>Steccherinaceae</taxon>
        <taxon>Steccherinum</taxon>
    </lineage>
</organism>
<dbReference type="SUPFAM" id="SSF54897">
    <property type="entry name" value="Protease propeptides/inhibitors"/>
    <property type="match status" value="1"/>
</dbReference>
<gene>
    <name evidence="2" type="ORF">EIP91_004468</name>
</gene>
<evidence type="ECO:0008006" key="4">
    <source>
        <dbReference type="Google" id="ProtNLM"/>
    </source>
</evidence>
<dbReference type="InterPro" id="IPR037045">
    <property type="entry name" value="S8pro/Inhibitor_I9_sf"/>
</dbReference>
<dbReference type="Gene3D" id="3.30.70.80">
    <property type="entry name" value="Peptidase S8 propeptide/proteinase inhibitor I9"/>
    <property type="match status" value="1"/>
</dbReference>
<keyword evidence="3" id="KW-1185">Reference proteome</keyword>
<dbReference type="AlphaFoldDB" id="A0A4R0REX4"/>
<comment type="caution">
    <text evidence="2">The sequence shown here is derived from an EMBL/GenBank/DDBJ whole genome shotgun (WGS) entry which is preliminary data.</text>
</comment>
<dbReference type="PANTHER" id="PTHR28288:SF2">
    <property type="entry name" value="PROTEASE B INHIBITOR 2"/>
    <property type="match status" value="1"/>
</dbReference>
<dbReference type="PANTHER" id="PTHR28288">
    <property type="entry name" value="PROTEASE B INHIBITOR 2"/>
    <property type="match status" value="1"/>
</dbReference>
<dbReference type="InterPro" id="IPR052471">
    <property type="entry name" value="PBI_I9"/>
</dbReference>
<name>A0A4R0REX4_9APHY</name>
<dbReference type="GO" id="GO:0042144">
    <property type="term" value="P:vacuole fusion, non-autophagic"/>
    <property type="evidence" value="ECO:0007669"/>
    <property type="project" value="TreeGrafter"/>
</dbReference>
<dbReference type="STRING" id="92696.A0A4R0REX4"/>
<protein>
    <recommendedName>
        <fullName evidence="4">Inhibitor I9 domain-containing protein</fullName>
    </recommendedName>
</protein>
<evidence type="ECO:0000313" key="2">
    <source>
        <dbReference type="EMBL" id="TCD64155.1"/>
    </source>
</evidence>
<sequence length="78" mass="8733">MSDRYMVVFKNSASNADVERYITDLNSSGGVVHNKYETTIKGFSASIPVQFFERLQQDQLASDSIIDIIEPDSIVTTQ</sequence>
<proteinExistence type="inferred from homology"/>
<dbReference type="Proteomes" id="UP000292702">
    <property type="component" value="Unassembled WGS sequence"/>
</dbReference>
<dbReference type="GO" id="GO:0004866">
    <property type="term" value="F:endopeptidase inhibitor activity"/>
    <property type="evidence" value="ECO:0007669"/>
    <property type="project" value="TreeGrafter"/>
</dbReference>
<accession>A0A4R0REX4</accession>
<dbReference type="EMBL" id="RWJN01000252">
    <property type="protein sequence ID" value="TCD64155.1"/>
    <property type="molecule type" value="Genomic_DNA"/>
</dbReference>